<dbReference type="PANTHER" id="PTHR30591:SF1">
    <property type="entry name" value="RECBCD ENZYME SUBUNIT RECC"/>
    <property type="match status" value="1"/>
</dbReference>
<dbReference type="NCBIfam" id="TIGR01450">
    <property type="entry name" value="recC"/>
    <property type="match status" value="1"/>
</dbReference>
<comment type="similarity">
    <text evidence="10">Belongs to the RecC family.</text>
</comment>
<comment type="function">
    <text evidence="10">A helicase/nuclease that prepares dsDNA breaks (DSB) for recombinational DNA repair. Binds to DSBs and unwinds DNA via a highly rapid and processive ATP-dependent bidirectional helicase activity. Unwinds dsDNA until it encounters a Chi (crossover hotspot instigator) sequence from the 3' direction. Cuts ssDNA a few nucleotides 3' to the Chi site. The properties and activities of the enzyme are changed at Chi. The Chi-altered holoenzyme produces a long 3'-ssDNA overhang and facilitates RecA-binding to the ssDNA for homologous DNA recombination and repair. Holoenzyme degrades any linearized DNA that is unable to undergo homologous recombination. In the holoenzyme this subunit recognizes the wild-type Chi sequence, and when added to isolated RecB increases its ATP-dependent helicase processivity.</text>
</comment>
<dbReference type="InterPro" id="IPR011335">
    <property type="entry name" value="Restrct_endonuc-II-like"/>
</dbReference>
<keyword evidence="6 10" id="KW-0269">Exonuclease</keyword>
<dbReference type="Gene3D" id="3.40.50.300">
    <property type="entry name" value="P-loop containing nucleotide triphosphate hydrolases"/>
    <property type="match status" value="2"/>
</dbReference>
<keyword evidence="7 10" id="KW-0067">ATP-binding</keyword>
<keyword evidence="8 10" id="KW-0238">DNA-binding</keyword>
<dbReference type="RefSeq" id="WP_330134770.1">
    <property type="nucleotide sequence ID" value="NZ_JAUTXY010000009.1"/>
</dbReference>
<protein>
    <recommendedName>
        <fullName evidence="10">RecBCD enzyme subunit RecC</fullName>
    </recommendedName>
    <alternativeName>
        <fullName evidence="10">Exonuclease V subunit RecC</fullName>
        <shortName evidence="10">ExoV subunit RecC</shortName>
    </alternativeName>
    <alternativeName>
        <fullName evidence="10">Helicase/nuclease RecBCD subunit RecC</fullName>
    </alternativeName>
</protein>
<evidence type="ECO:0000313" key="14">
    <source>
        <dbReference type="Proteomes" id="UP001336020"/>
    </source>
</evidence>
<comment type="subunit">
    <text evidence="10">Heterotrimer of RecB, RecC and RecD. All subunits contribute to DNA-binding.</text>
</comment>
<keyword evidence="9 10" id="KW-0234">DNA repair</keyword>
<evidence type="ECO:0000256" key="8">
    <source>
        <dbReference type="ARBA" id="ARBA00023125"/>
    </source>
</evidence>
<feature type="compositionally biased region" description="Basic and acidic residues" evidence="11">
    <location>
        <begin position="334"/>
        <end position="358"/>
    </location>
</feature>
<keyword evidence="1 10" id="KW-0540">Nuclease</keyword>
<evidence type="ECO:0000256" key="6">
    <source>
        <dbReference type="ARBA" id="ARBA00022839"/>
    </source>
</evidence>
<dbReference type="Gene3D" id="3.40.50.10930">
    <property type="match status" value="1"/>
</dbReference>
<dbReference type="SUPFAM" id="SSF52980">
    <property type="entry name" value="Restriction endonuclease-like"/>
    <property type="match status" value="1"/>
</dbReference>
<dbReference type="InterPro" id="IPR041500">
    <property type="entry name" value="RecC_C"/>
</dbReference>
<dbReference type="GO" id="GO:0008854">
    <property type="term" value="F:exodeoxyribonuclease V activity"/>
    <property type="evidence" value="ECO:0007669"/>
    <property type="project" value="UniProtKB-EC"/>
</dbReference>
<dbReference type="InterPro" id="IPR013986">
    <property type="entry name" value="DExx_box_DNA_helicase_dom_sf"/>
</dbReference>
<evidence type="ECO:0000256" key="3">
    <source>
        <dbReference type="ARBA" id="ARBA00022763"/>
    </source>
</evidence>
<dbReference type="Pfam" id="PF17946">
    <property type="entry name" value="RecC_C"/>
    <property type="match status" value="1"/>
</dbReference>
<evidence type="ECO:0000259" key="12">
    <source>
        <dbReference type="Pfam" id="PF17946"/>
    </source>
</evidence>
<evidence type="ECO:0000256" key="4">
    <source>
        <dbReference type="ARBA" id="ARBA00022801"/>
    </source>
</evidence>
<evidence type="ECO:0000256" key="7">
    <source>
        <dbReference type="ARBA" id="ARBA00022840"/>
    </source>
</evidence>
<feature type="domain" description="RecC C-terminal" evidence="12">
    <location>
        <begin position="825"/>
        <end position="1051"/>
    </location>
</feature>
<keyword evidence="5 10" id="KW-0347">Helicase</keyword>
<dbReference type="InterPro" id="IPR027417">
    <property type="entry name" value="P-loop_NTPase"/>
</dbReference>
<dbReference type="PANTHER" id="PTHR30591">
    <property type="entry name" value="RECBCD ENZYME SUBUNIT RECC"/>
    <property type="match status" value="1"/>
</dbReference>
<organism evidence="13 14">
    <name type="scientific">Rhodococcus artemisiae</name>
    <dbReference type="NCBI Taxonomy" id="714159"/>
    <lineage>
        <taxon>Bacteria</taxon>
        <taxon>Bacillati</taxon>
        <taxon>Actinomycetota</taxon>
        <taxon>Actinomycetes</taxon>
        <taxon>Mycobacteriales</taxon>
        <taxon>Nocardiaceae</taxon>
        <taxon>Rhodococcus</taxon>
    </lineage>
</organism>
<comment type="caution">
    <text evidence="13">The sequence shown here is derived from an EMBL/GenBank/DDBJ whole genome shotgun (WGS) entry which is preliminary data.</text>
</comment>
<evidence type="ECO:0000256" key="10">
    <source>
        <dbReference type="HAMAP-Rule" id="MF_01486"/>
    </source>
</evidence>
<dbReference type="Pfam" id="PF04257">
    <property type="entry name" value="Exonuc_V_gamma"/>
    <property type="match status" value="1"/>
</dbReference>
<accession>A0ABU7LDD0</accession>
<gene>
    <name evidence="10 13" type="primary">recC</name>
    <name evidence="13" type="ORF">Q7514_18640</name>
</gene>
<dbReference type="Gene3D" id="1.10.10.160">
    <property type="match status" value="1"/>
</dbReference>
<dbReference type="PIRSF" id="PIRSF000980">
    <property type="entry name" value="RecC"/>
    <property type="match status" value="1"/>
</dbReference>
<keyword evidence="3 10" id="KW-0227">DNA damage</keyword>
<dbReference type="HAMAP" id="MF_01486">
    <property type="entry name" value="RecC"/>
    <property type="match status" value="1"/>
</dbReference>
<evidence type="ECO:0000256" key="5">
    <source>
        <dbReference type="ARBA" id="ARBA00022806"/>
    </source>
</evidence>
<dbReference type="Proteomes" id="UP001336020">
    <property type="component" value="Unassembled WGS sequence"/>
</dbReference>
<proteinExistence type="inferred from homology"/>
<reference evidence="13 14" key="1">
    <citation type="submission" date="2023-07" db="EMBL/GenBank/DDBJ databases">
        <authorList>
            <person name="Girao M."/>
            <person name="Carvalho M.F."/>
        </authorList>
    </citation>
    <scope>NUCLEOTIDE SEQUENCE [LARGE SCALE GENOMIC DNA]</scope>
    <source>
        <strain evidence="13 14">YIM65754</strain>
    </source>
</reference>
<evidence type="ECO:0000256" key="2">
    <source>
        <dbReference type="ARBA" id="ARBA00022741"/>
    </source>
</evidence>
<evidence type="ECO:0000256" key="9">
    <source>
        <dbReference type="ARBA" id="ARBA00023204"/>
    </source>
</evidence>
<evidence type="ECO:0000256" key="1">
    <source>
        <dbReference type="ARBA" id="ARBA00022722"/>
    </source>
</evidence>
<name>A0ABU7LDD0_9NOCA</name>
<comment type="miscellaneous">
    <text evidence="10">In the RecBCD complex, RecB has a slow 3'-5' helicase, an exonuclease activity and loads RecA onto ssDNA, RecD has a fast 5'-3' helicase activity, while RecC stimulates the ATPase and processivity of the RecB helicase and contributes to recognition of the Chi site.</text>
</comment>
<evidence type="ECO:0000256" key="11">
    <source>
        <dbReference type="SAM" id="MobiDB-lite"/>
    </source>
</evidence>
<dbReference type="EMBL" id="JAUTXY010000009">
    <property type="protein sequence ID" value="MEE2059538.1"/>
    <property type="molecule type" value="Genomic_DNA"/>
</dbReference>
<keyword evidence="2 10" id="KW-0547">Nucleotide-binding</keyword>
<keyword evidence="14" id="KW-1185">Reference proteome</keyword>
<keyword evidence="4 10" id="KW-0378">Hydrolase</keyword>
<dbReference type="SUPFAM" id="SSF52540">
    <property type="entry name" value="P-loop containing nucleoside triphosphate hydrolases"/>
    <property type="match status" value="2"/>
</dbReference>
<dbReference type="InterPro" id="IPR006697">
    <property type="entry name" value="RecC"/>
</dbReference>
<feature type="region of interest" description="Disordered" evidence="11">
    <location>
        <begin position="322"/>
        <end position="361"/>
    </location>
</feature>
<evidence type="ECO:0000313" key="13">
    <source>
        <dbReference type="EMBL" id="MEE2059538.1"/>
    </source>
</evidence>
<sequence>MLRLHRAERTDTLADALAELLSDPPADPFAREVVAVPARGVERWLTQRLSTVLGAVAGDGIAANIAFPSPSRLVDEALSAAAGTTADDDPWHPSRVLWALLDVIDESLGMPWCAALTRHLGHGADDHRAGRRYATAEHLRDLLHSYGQQRPHMLTDWAAGHDTDGTGDPLDEHLRWQAELWRRLRDRIGVDSPAQRLDKMCERLRAEPDIVDLPDRLSLFGPTRLGRVQLEVLAALGARRDVHVWLPHASPRMWANLSGCEPVLRRADDRSVDLVGHPLLAALARDVRELQGRLSELGAVEEQHEVPAPPDTLLGRIQADIRADRTPETASAEGRAERRGVSGRAERRGVSGRAERRGVPQADGTVQIHACHGPTRQVEVLRECLLHLFEDDPTLEPREVIVMCPDVDTYAPLVAASFGQDIGGHPGHGLRVRLADRGLRRTNPVLSVVAALLELADARVTASDALDLAASAPVRRMFSFDDDDLERLQEWTAESGARWGLGKRQRSAFGLADFPQNTFGTALDRVLLGVTADGSGSEWLALAMPLDDVESNDIDLAGRFAEYVDRLDKALWVLRRPQDAGQWAEALTHALDLLVDVPAADAWQRAQAHREIGAAVEHSGDAELRLADVRAMLAGRLAGRPTRANFRTGELTVCTMVPMRSVPHRVVVLLGLDDDVFPRSAHIDGDDVLTQNPLVGERDPRSEDRQLLLDAIMSAGEKVLLFYTGADPVTGASRPPAIPLSEVRDVVAAMIGVADADANPVVRHHPLQPFDARNFLPDAPFSFDETALAGARAAQNPVTVEATPALAQVHLAPSPNHSPRSEQRADLDLADLVSYLVHPAQGFLRQRLGIRIPELDEGTADALDIDLDPLARWNLGDRMLESRLGGVSAADFRAAEWRRGTLPPYSLGESALDDVTHAVETLVSACAPVHSDRPTTVDTMVDLGNGRRLTGTVGGVHGNVIARSVFSKLAAKHRITAWVQLLAVAASGHEGRWQAVTTGRGRGRMPAWRSTMVAPDNAHELLLQLVDLRDRGVGAVLPMTTGAAAAYAEQRARGGSVDMALDSAGNEFGGKFGDGKDRHVLYLYGSGVGFGDLTAAEPLADERAWFDDPTRFGVLSRRLWEPLLASEKQGRP</sequence>